<dbReference type="HOGENOM" id="CLU_1188428_0_0_7"/>
<dbReference type="EMBL" id="CP003360">
    <property type="protein sequence ID" value="AFM28139.1"/>
    <property type="molecule type" value="Genomic_DNA"/>
</dbReference>
<dbReference type="InterPro" id="IPR029063">
    <property type="entry name" value="SAM-dependent_MTases_sf"/>
</dbReference>
<evidence type="ECO:0000313" key="2">
    <source>
        <dbReference type="Proteomes" id="UP000006055"/>
    </source>
</evidence>
<gene>
    <name evidence="1" type="ordered locus">Desti_5557</name>
</gene>
<dbReference type="KEGG" id="dti:Desti_5557"/>
<dbReference type="RefSeq" id="WP_014813235.1">
    <property type="nucleotide sequence ID" value="NC_018025.1"/>
</dbReference>
<dbReference type="SUPFAM" id="SSF53335">
    <property type="entry name" value="S-adenosyl-L-methionine-dependent methyltransferases"/>
    <property type="match status" value="1"/>
</dbReference>
<evidence type="ECO:0000313" key="1">
    <source>
        <dbReference type="EMBL" id="AFM28139.1"/>
    </source>
</evidence>
<name>I4CEZ8_DESTA</name>
<dbReference type="STRING" id="706587.Desti_5557"/>
<dbReference type="Pfam" id="PF13578">
    <property type="entry name" value="Methyltransf_24"/>
    <property type="match status" value="1"/>
</dbReference>
<protein>
    <recommendedName>
        <fullName evidence="3">Class I SAM-dependent methyltransferase</fullName>
    </recommendedName>
</protein>
<reference evidence="2" key="1">
    <citation type="submission" date="2012-06" db="EMBL/GenBank/DDBJ databases">
        <title>Complete sequence of chromosome of Desulfomonile tiedjei DSM 6799.</title>
        <authorList>
            <person name="Lucas S."/>
            <person name="Copeland A."/>
            <person name="Lapidus A."/>
            <person name="Glavina del Rio T."/>
            <person name="Dalin E."/>
            <person name="Tice H."/>
            <person name="Bruce D."/>
            <person name="Goodwin L."/>
            <person name="Pitluck S."/>
            <person name="Peters L."/>
            <person name="Ovchinnikova G."/>
            <person name="Zeytun A."/>
            <person name="Lu M."/>
            <person name="Kyrpides N."/>
            <person name="Mavromatis K."/>
            <person name="Ivanova N."/>
            <person name="Brettin T."/>
            <person name="Detter J.C."/>
            <person name="Han C."/>
            <person name="Larimer F."/>
            <person name="Land M."/>
            <person name="Hauser L."/>
            <person name="Markowitz V."/>
            <person name="Cheng J.-F."/>
            <person name="Hugenholtz P."/>
            <person name="Woyke T."/>
            <person name="Wu D."/>
            <person name="Spring S."/>
            <person name="Schroeder M."/>
            <person name="Brambilla E."/>
            <person name="Klenk H.-P."/>
            <person name="Eisen J.A."/>
        </authorList>
    </citation>
    <scope>NUCLEOTIDE SEQUENCE [LARGE SCALE GENOMIC DNA]</scope>
    <source>
        <strain evidence="2">ATCC 49306 / DSM 6799 / DCB-1</strain>
    </source>
</reference>
<accession>I4CEZ8</accession>
<dbReference type="AlphaFoldDB" id="I4CEZ8"/>
<organism evidence="1 2">
    <name type="scientific">Desulfomonile tiedjei (strain ATCC 49306 / DSM 6799 / DCB-1)</name>
    <dbReference type="NCBI Taxonomy" id="706587"/>
    <lineage>
        <taxon>Bacteria</taxon>
        <taxon>Pseudomonadati</taxon>
        <taxon>Thermodesulfobacteriota</taxon>
        <taxon>Desulfomonilia</taxon>
        <taxon>Desulfomonilales</taxon>
        <taxon>Desulfomonilaceae</taxon>
        <taxon>Desulfomonile</taxon>
    </lineage>
</organism>
<dbReference type="eggNOG" id="COG4122">
    <property type="taxonomic scope" value="Bacteria"/>
</dbReference>
<sequence length="233" mass="26445">MERSTTCSLNDNMLNDILRHAKPMGHNEKARNLNLGFGFIYYAVARALRPKHTLVIGSGYGFSVTCLALAIKDNGKGKLTFVDPAYSLANDGPMKTVGGRGKWKTETHVREHFSRFGVEDIITHHKMRSDEFFPAYDILGLPEIDLGFVDGNHSYDAVKYDFLGVLSKSHKNTYVFLHDTNIYIRELLSHAGVKRWLKFLKKEEKAFEVINFPFSSGVALVRILEPDVWTQPH</sequence>
<dbReference type="Proteomes" id="UP000006055">
    <property type="component" value="Chromosome"/>
</dbReference>
<proteinExistence type="predicted"/>
<evidence type="ECO:0008006" key="3">
    <source>
        <dbReference type="Google" id="ProtNLM"/>
    </source>
</evidence>
<keyword evidence="2" id="KW-1185">Reference proteome</keyword>
<dbReference type="Gene3D" id="3.40.50.150">
    <property type="entry name" value="Vaccinia Virus protein VP39"/>
    <property type="match status" value="1"/>
</dbReference>